<proteinExistence type="predicted"/>
<feature type="domain" description="PE-PPE" evidence="2">
    <location>
        <begin position="88"/>
        <end position="334"/>
    </location>
</feature>
<dbReference type="Pfam" id="PF08237">
    <property type="entry name" value="PE-PPE"/>
    <property type="match status" value="1"/>
</dbReference>
<dbReference type="Gene3D" id="3.40.50.1820">
    <property type="entry name" value="alpha/beta hydrolase"/>
    <property type="match status" value="1"/>
</dbReference>
<protein>
    <recommendedName>
        <fullName evidence="2">PE-PPE domain-containing protein</fullName>
    </recommendedName>
</protein>
<evidence type="ECO:0000259" key="2">
    <source>
        <dbReference type="Pfam" id="PF08237"/>
    </source>
</evidence>
<evidence type="ECO:0000313" key="4">
    <source>
        <dbReference type="Proteomes" id="UP000465866"/>
    </source>
</evidence>
<dbReference type="KEGG" id="mcoo:MCOO_34550"/>
<keyword evidence="1" id="KW-0732">Signal</keyword>
<dbReference type="InterPro" id="IPR029058">
    <property type="entry name" value="AB_hydrolase_fold"/>
</dbReference>
<dbReference type="EMBL" id="AP022569">
    <property type="protein sequence ID" value="BBX47440.1"/>
    <property type="molecule type" value="Genomic_DNA"/>
</dbReference>
<dbReference type="RefSeq" id="WP_163778190.1">
    <property type="nucleotide sequence ID" value="NZ_AP022569.1"/>
</dbReference>
<name>A0A7I7KZA9_9MYCO</name>
<dbReference type="Proteomes" id="UP000465866">
    <property type="component" value="Chromosome"/>
</dbReference>
<evidence type="ECO:0000256" key="1">
    <source>
        <dbReference type="SAM" id="SignalP"/>
    </source>
</evidence>
<feature type="signal peptide" evidence="1">
    <location>
        <begin position="1"/>
        <end position="35"/>
    </location>
</feature>
<reference evidence="3 4" key="1">
    <citation type="journal article" date="2019" name="Emerg. Microbes Infect.">
        <title>Comprehensive subspecies identification of 175 nontuberculous mycobacteria species based on 7547 genomic profiles.</title>
        <authorList>
            <person name="Matsumoto Y."/>
            <person name="Kinjo T."/>
            <person name="Motooka D."/>
            <person name="Nabeya D."/>
            <person name="Jung N."/>
            <person name="Uechi K."/>
            <person name="Horii T."/>
            <person name="Iida T."/>
            <person name="Fujita J."/>
            <person name="Nakamura S."/>
        </authorList>
    </citation>
    <scope>NUCLEOTIDE SEQUENCE [LARGE SCALE GENOMIC DNA]</scope>
    <source>
        <strain evidence="3 4">JCM 12404</strain>
    </source>
</reference>
<feature type="chain" id="PRO_5029564838" description="PE-PPE domain-containing protein" evidence="1">
    <location>
        <begin position="36"/>
        <end position="512"/>
    </location>
</feature>
<gene>
    <name evidence="3" type="ORF">MCOO_34550</name>
</gene>
<dbReference type="AlphaFoldDB" id="A0A7I7KZA9"/>
<sequence>MSNRNLRWLGLGLAATAGAGALGLSAMMNSAAAHADDIGLVMGGSGVPIPGADYVAAADALYLDNPGTMLYPDLTFYQATPTNPFGEGLFTPEGFYPLTGVHTLPLNYPFGTDGLPSDSTSVGQGMTILESTIAAETAAGNTSIVRGFSQSATIASLVMRQLDPSGTPEGPGAPQFMLTGDPSNPNGGLLERFNGFETTTGDVHSLPLNLPSLGVAFDGATPSDDFVTNIYSLEYDGFTDFPRYPLNFLSDLNAFLGIEAIHGTYLDGGVDGSGPTAEQIADALLLPGSALDGTANSLTNYYMMDETPPLVSLLPKSLQDLLGPDLTYLINLGYGDGSLGYSVTADAPANVPTPFGLFPDVSVSTMLSTLATDTQQGIAAFENDLANPAAMLASLEPGSSGQSFTDLLSALSADAANPAASLTDFVNAIATASSAAYSTLLPTADIVNALVTSMPAYDLSLFSTNLASGDLLDAIGLPLAADTALITLAAGFEVTVLQDAATEISNAFSGLF</sequence>
<organism evidence="3 4">
    <name type="scientific">Mycobacterium cookii</name>
    <dbReference type="NCBI Taxonomy" id="1775"/>
    <lineage>
        <taxon>Bacteria</taxon>
        <taxon>Bacillati</taxon>
        <taxon>Actinomycetota</taxon>
        <taxon>Actinomycetes</taxon>
        <taxon>Mycobacteriales</taxon>
        <taxon>Mycobacteriaceae</taxon>
        <taxon>Mycobacterium</taxon>
    </lineage>
</organism>
<keyword evidence="4" id="KW-1185">Reference proteome</keyword>
<dbReference type="InterPro" id="IPR013228">
    <property type="entry name" value="PE-PPE_C"/>
</dbReference>
<evidence type="ECO:0000313" key="3">
    <source>
        <dbReference type="EMBL" id="BBX47440.1"/>
    </source>
</evidence>
<accession>A0A7I7KZA9</accession>